<sequence length="90" mass="9911">MEPASICTPEVVVNFKVIGQSVVVVAVAGGDDVHTRPAHIFILRNYFEIIVLDDHICRGFRSARVDCTSGLSLCLSVYLSLSEFNDLENQ</sequence>
<reference evidence="1 2" key="2">
    <citation type="journal article" date="2019" name="G3 (Bethesda)">
        <title>Hybrid Assembly of the Genome of the Entomopathogenic Nematode Steinernema carpocapsae Identifies the X-Chromosome.</title>
        <authorList>
            <person name="Serra L."/>
            <person name="Macchietto M."/>
            <person name="Macias-Munoz A."/>
            <person name="McGill C.J."/>
            <person name="Rodriguez I.M."/>
            <person name="Rodriguez B."/>
            <person name="Murad R."/>
            <person name="Mortazavi A."/>
        </authorList>
    </citation>
    <scope>NUCLEOTIDE SEQUENCE [LARGE SCALE GENOMIC DNA]</scope>
    <source>
        <strain evidence="1 2">ALL</strain>
    </source>
</reference>
<protein>
    <submittedName>
        <fullName evidence="1">Uncharacterized protein</fullName>
    </submittedName>
</protein>
<accession>A0A4U8UKB6</accession>
<dbReference type="Proteomes" id="UP000298663">
    <property type="component" value="Unassembled WGS sequence"/>
</dbReference>
<evidence type="ECO:0000313" key="1">
    <source>
        <dbReference type="EMBL" id="TMS33490.1"/>
    </source>
</evidence>
<name>A0A4U8UKB6_STECR</name>
<dbReference type="EMBL" id="AZBU02000001">
    <property type="protein sequence ID" value="TMS33490.1"/>
    <property type="molecule type" value="Genomic_DNA"/>
</dbReference>
<organism evidence="1 2">
    <name type="scientific">Steinernema carpocapsae</name>
    <name type="common">Entomopathogenic nematode</name>
    <dbReference type="NCBI Taxonomy" id="34508"/>
    <lineage>
        <taxon>Eukaryota</taxon>
        <taxon>Metazoa</taxon>
        <taxon>Ecdysozoa</taxon>
        <taxon>Nematoda</taxon>
        <taxon>Chromadorea</taxon>
        <taxon>Rhabditida</taxon>
        <taxon>Tylenchina</taxon>
        <taxon>Panagrolaimomorpha</taxon>
        <taxon>Strongyloidoidea</taxon>
        <taxon>Steinernematidae</taxon>
        <taxon>Steinernema</taxon>
    </lineage>
</organism>
<evidence type="ECO:0000313" key="2">
    <source>
        <dbReference type="Proteomes" id="UP000298663"/>
    </source>
</evidence>
<proteinExistence type="predicted"/>
<comment type="caution">
    <text evidence="1">The sequence shown here is derived from an EMBL/GenBank/DDBJ whole genome shotgun (WGS) entry which is preliminary data.</text>
</comment>
<dbReference type="AlphaFoldDB" id="A0A4U8UKB6"/>
<keyword evidence="2" id="KW-1185">Reference proteome</keyword>
<reference evidence="1 2" key="1">
    <citation type="journal article" date="2015" name="Genome Biol.">
        <title>Comparative genomics of Steinernema reveals deeply conserved gene regulatory networks.</title>
        <authorList>
            <person name="Dillman A.R."/>
            <person name="Macchietto M."/>
            <person name="Porter C.F."/>
            <person name="Rogers A."/>
            <person name="Williams B."/>
            <person name="Antoshechkin I."/>
            <person name="Lee M.M."/>
            <person name="Goodwin Z."/>
            <person name="Lu X."/>
            <person name="Lewis E.E."/>
            <person name="Goodrich-Blair H."/>
            <person name="Stock S.P."/>
            <person name="Adams B.J."/>
            <person name="Sternberg P.W."/>
            <person name="Mortazavi A."/>
        </authorList>
    </citation>
    <scope>NUCLEOTIDE SEQUENCE [LARGE SCALE GENOMIC DNA]</scope>
    <source>
        <strain evidence="1 2">ALL</strain>
    </source>
</reference>
<gene>
    <name evidence="1" type="ORF">L596_001224</name>
</gene>